<keyword evidence="1" id="KW-0812">Transmembrane</keyword>
<gene>
    <name evidence="3" type="ORF">A8M32_13845</name>
</gene>
<evidence type="ECO:0000256" key="1">
    <source>
        <dbReference type="SAM" id="Phobius"/>
    </source>
</evidence>
<reference evidence="4" key="1">
    <citation type="submission" date="2016-05" db="EMBL/GenBank/DDBJ databases">
        <authorList>
            <person name="Li Y."/>
        </authorList>
    </citation>
    <scope>NUCLEOTIDE SEQUENCE [LARGE SCALE GENOMIC DNA]</scope>
    <source>
        <strain evidence="4">YIC4027</strain>
    </source>
</reference>
<name>A0A1E3VAX8_9HYPH</name>
<comment type="caution">
    <text evidence="3">The sequence shown here is derived from an EMBL/GenBank/DDBJ whole genome shotgun (WGS) entry which is preliminary data.</text>
</comment>
<feature type="transmembrane region" description="Helical" evidence="1">
    <location>
        <begin position="328"/>
        <end position="346"/>
    </location>
</feature>
<evidence type="ECO:0000259" key="2">
    <source>
        <dbReference type="Pfam" id="PF14378"/>
    </source>
</evidence>
<dbReference type="AlphaFoldDB" id="A0A1E3VAX8"/>
<evidence type="ECO:0000313" key="4">
    <source>
        <dbReference type="Proteomes" id="UP000094342"/>
    </source>
</evidence>
<feature type="transmembrane region" description="Helical" evidence="1">
    <location>
        <begin position="165"/>
        <end position="189"/>
    </location>
</feature>
<feature type="domain" description="Inositolphosphotransferase Aur1/Ipt1" evidence="2">
    <location>
        <begin position="140"/>
        <end position="339"/>
    </location>
</feature>
<feature type="transmembrane region" description="Helical" evidence="1">
    <location>
        <begin position="201"/>
        <end position="231"/>
    </location>
</feature>
<organism evidence="3 4">
    <name type="scientific">Sinorhizobium alkalisoli</name>
    <dbReference type="NCBI Taxonomy" id="1752398"/>
    <lineage>
        <taxon>Bacteria</taxon>
        <taxon>Pseudomonadati</taxon>
        <taxon>Pseudomonadota</taxon>
        <taxon>Alphaproteobacteria</taxon>
        <taxon>Hyphomicrobiales</taxon>
        <taxon>Rhizobiaceae</taxon>
        <taxon>Sinorhizobium/Ensifer group</taxon>
        <taxon>Sinorhizobium</taxon>
    </lineage>
</organism>
<feature type="transmembrane region" description="Helical" evidence="1">
    <location>
        <begin position="56"/>
        <end position="77"/>
    </location>
</feature>
<feature type="transmembrane region" description="Helical" evidence="1">
    <location>
        <begin position="25"/>
        <end position="44"/>
    </location>
</feature>
<evidence type="ECO:0000313" key="3">
    <source>
        <dbReference type="EMBL" id="ODR90719.1"/>
    </source>
</evidence>
<dbReference type="STRING" id="1752398.A8M32_13845"/>
<protein>
    <recommendedName>
        <fullName evidence="2">Inositolphosphotransferase Aur1/Ipt1 domain-containing protein</fullName>
    </recommendedName>
</protein>
<keyword evidence="1" id="KW-1133">Transmembrane helix</keyword>
<feature type="transmembrane region" description="Helical" evidence="1">
    <location>
        <begin position="105"/>
        <end position="125"/>
    </location>
</feature>
<dbReference type="GO" id="GO:0016020">
    <property type="term" value="C:membrane"/>
    <property type="evidence" value="ECO:0007669"/>
    <property type="project" value="UniProtKB-SubCell"/>
</dbReference>
<dbReference type="EMBL" id="LYBW01000058">
    <property type="protein sequence ID" value="ODR90719.1"/>
    <property type="molecule type" value="Genomic_DNA"/>
</dbReference>
<dbReference type="Pfam" id="PF14378">
    <property type="entry name" value="PAP2_3"/>
    <property type="match status" value="1"/>
</dbReference>
<keyword evidence="4" id="KW-1185">Reference proteome</keyword>
<accession>A0A1E3VAX8</accession>
<keyword evidence="1" id="KW-0472">Membrane</keyword>
<dbReference type="InterPro" id="IPR026841">
    <property type="entry name" value="Aur1/Ipt1"/>
</dbReference>
<proteinExistence type="predicted"/>
<dbReference type="Proteomes" id="UP000094342">
    <property type="component" value="Unassembled WGS sequence"/>
</dbReference>
<sequence>MNKQWPNPARAIFSAMGRTTADYRYAYLILIVHTATMGGLTWYLGVDPHYTTGTAYLRWSLVTIANLAFFYMLWLVLRMLLQGNEHPTRALKERMGQVLLANDRLAHAIHSTCIFVALIVVFANVKSTIPAISPFSWDETLIHLDRALFAGLDPYKVTGLVFGNIYGIVGLNFVYNLWLVIFVASMLWAPWTGNHTLRLRYILTALLTWFVGGNILAICFSSAGPCFVGLVTGDNTFEPLMKLLKEVDTETGMVWALIAQDMLWDAYSLNDGDISGISAMPSMHVAVSVVVACLAWEIGGIWRWLGAAFSGCIFIGSVQLGWHYASDGIVGGILALLFWKASGYLAPWSLDHSSPVPEPA</sequence>
<dbReference type="OrthoDB" id="9816314at2"/>